<organism evidence="3 4">
    <name type="scientific">Pleomassaria siparia CBS 279.74</name>
    <dbReference type="NCBI Taxonomy" id="1314801"/>
    <lineage>
        <taxon>Eukaryota</taxon>
        <taxon>Fungi</taxon>
        <taxon>Dikarya</taxon>
        <taxon>Ascomycota</taxon>
        <taxon>Pezizomycotina</taxon>
        <taxon>Dothideomycetes</taxon>
        <taxon>Pleosporomycetidae</taxon>
        <taxon>Pleosporales</taxon>
        <taxon>Pleomassariaceae</taxon>
        <taxon>Pleomassaria</taxon>
    </lineage>
</organism>
<keyword evidence="2" id="KW-0472">Membrane</keyword>
<evidence type="ECO:0000256" key="2">
    <source>
        <dbReference type="SAM" id="Phobius"/>
    </source>
</evidence>
<evidence type="ECO:0000313" key="4">
    <source>
        <dbReference type="Proteomes" id="UP000799428"/>
    </source>
</evidence>
<keyword evidence="4" id="KW-1185">Reference proteome</keyword>
<feature type="region of interest" description="Disordered" evidence="1">
    <location>
        <begin position="1"/>
        <end position="31"/>
    </location>
</feature>
<gene>
    <name evidence="3" type="ORF">K504DRAFT_120381</name>
</gene>
<dbReference type="EMBL" id="MU005782">
    <property type="protein sequence ID" value="KAF2704576.1"/>
    <property type="molecule type" value="Genomic_DNA"/>
</dbReference>
<feature type="transmembrane region" description="Helical" evidence="2">
    <location>
        <begin position="145"/>
        <end position="163"/>
    </location>
</feature>
<name>A0A6G1JVD9_9PLEO</name>
<proteinExistence type="predicted"/>
<keyword evidence="2" id="KW-1133">Transmembrane helix</keyword>
<dbReference type="AlphaFoldDB" id="A0A6G1JVD9"/>
<feature type="region of interest" description="Disordered" evidence="1">
    <location>
        <begin position="73"/>
        <end position="107"/>
    </location>
</feature>
<accession>A0A6G1JVD9</accession>
<protein>
    <submittedName>
        <fullName evidence="3">Uncharacterized protein</fullName>
    </submittedName>
</protein>
<sequence>MINPPPTTTPSSRRPSHPTSSADDSRPQMTIEGAIWPVQPAATDGRQWGNVPLRYGGSHSAGDSKCSCVLAQDHPRESHTPSHKGSRRALGPRRRRHASVPGDRDANGRILYRHGQRLQVLMCITARASFSADPMPKTHRRVMPFFFFLLLLLFFFSSIHTYIHSSHCHCHSTACCNFIASSHL</sequence>
<evidence type="ECO:0000313" key="3">
    <source>
        <dbReference type="EMBL" id="KAF2704576.1"/>
    </source>
</evidence>
<feature type="compositionally biased region" description="Low complexity" evidence="1">
    <location>
        <begin position="9"/>
        <end position="21"/>
    </location>
</feature>
<keyword evidence="2" id="KW-0812">Transmembrane</keyword>
<evidence type="ECO:0000256" key="1">
    <source>
        <dbReference type="SAM" id="MobiDB-lite"/>
    </source>
</evidence>
<reference evidence="3" key="1">
    <citation type="journal article" date="2020" name="Stud. Mycol.">
        <title>101 Dothideomycetes genomes: a test case for predicting lifestyles and emergence of pathogens.</title>
        <authorList>
            <person name="Haridas S."/>
            <person name="Albert R."/>
            <person name="Binder M."/>
            <person name="Bloem J."/>
            <person name="Labutti K."/>
            <person name="Salamov A."/>
            <person name="Andreopoulos B."/>
            <person name="Baker S."/>
            <person name="Barry K."/>
            <person name="Bills G."/>
            <person name="Bluhm B."/>
            <person name="Cannon C."/>
            <person name="Castanera R."/>
            <person name="Culley D."/>
            <person name="Daum C."/>
            <person name="Ezra D."/>
            <person name="Gonzalez J."/>
            <person name="Henrissat B."/>
            <person name="Kuo A."/>
            <person name="Liang C."/>
            <person name="Lipzen A."/>
            <person name="Lutzoni F."/>
            <person name="Magnuson J."/>
            <person name="Mondo S."/>
            <person name="Nolan M."/>
            <person name="Ohm R."/>
            <person name="Pangilinan J."/>
            <person name="Park H.-J."/>
            <person name="Ramirez L."/>
            <person name="Alfaro M."/>
            <person name="Sun H."/>
            <person name="Tritt A."/>
            <person name="Yoshinaga Y."/>
            <person name="Zwiers L.-H."/>
            <person name="Turgeon B."/>
            <person name="Goodwin S."/>
            <person name="Spatafora J."/>
            <person name="Crous P."/>
            <person name="Grigoriev I."/>
        </authorList>
    </citation>
    <scope>NUCLEOTIDE SEQUENCE</scope>
    <source>
        <strain evidence="3">CBS 279.74</strain>
    </source>
</reference>
<dbReference type="Proteomes" id="UP000799428">
    <property type="component" value="Unassembled WGS sequence"/>
</dbReference>
<feature type="compositionally biased region" description="Basic residues" evidence="1">
    <location>
        <begin position="81"/>
        <end position="98"/>
    </location>
</feature>